<feature type="transmembrane region" description="Helical" evidence="3">
    <location>
        <begin position="277"/>
        <end position="298"/>
    </location>
</feature>
<name>A0A916U0D9_9ACTN</name>
<feature type="coiled-coil region" evidence="1">
    <location>
        <begin position="11"/>
        <end position="38"/>
    </location>
</feature>
<feature type="transmembrane region" description="Helical" evidence="3">
    <location>
        <begin position="121"/>
        <end position="139"/>
    </location>
</feature>
<dbReference type="AlphaFoldDB" id="A0A916U0D9"/>
<accession>A0A916U0D9</accession>
<feature type="compositionally biased region" description="Low complexity" evidence="2">
    <location>
        <begin position="49"/>
        <end position="59"/>
    </location>
</feature>
<feature type="transmembrane region" description="Helical" evidence="3">
    <location>
        <begin position="307"/>
        <end position="325"/>
    </location>
</feature>
<feature type="transmembrane region" description="Helical" evidence="3">
    <location>
        <begin position="331"/>
        <end position="350"/>
    </location>
</feature>
<organism evidence="4 5">
    <name type="scientific">Hoyosella rhizosphaerae</name>
    <dbReference type="NCBI Taxonomy" id="1755582"/>
    <lineage>
        <taxon>Bacteria</taxon>
        <taxon>Bacillati</taxon>
        <taxon>Actinomycetota</taxon>
        <taxon>Actinomycetes</taxon>
        <taxon>Mycobacteriales</taxon>
        <taxon>Hoyosellaceae</taxon>
        <taxon>Hoyosella</taxon>
    </lineage>
</organism>
<keyword evidence="1" id="KW-0175">Coiled coil</keyword>
<proteinExistence type="predicted"/>
<dbReference type="PANTHER" id="PTHR38434:SF1">
    <property type="entry name" value="BLL2549 PROTEIN"/>
    <property type="match status" value="1"/>
</dbReference>
<reference evidence="4" key="2">
    <citation type="submission" date="2020-09" db="EMBL/GenBank/DDBJ databases">
        <authorList>
            <person name="Sun Q."/>
            <person name="Zhou Y."/>
        </authorList>
    </citation>
    <scope>NUCLEOTIDE SEQUENCE</scope>
    <source>
        <strain evidence="4">CGMCC 1.15478</strain>
    </source>
</reference>
<keyword evidence="5" id="KW-1185">Reference proteome</keyword>
<feature type="transmembrane region" description="Helical" evidence="3">
    <location>
        <begin position="406"/>
        <end position="426"/>
    </location>
</feature>
<feature type="compositionally biased region" description="Pro residues" evidence="2">
    <location>
        <begin position="60"/>
        <end position="70"/>
    </location>
</feature>
<keyword evidence="3" id="KW-0812">Transmembrane</keyword>
<dbReference type="EMBL" id="BMJH01000001">
    <property type="protein sequence ID" value="GGC54467.1"/>
    <property type="molecule type" value="Genomic_DNA"/>
</dbReference>
<evidence type="ECO:0000256" key="2">
    <source>
        <dbReference type="SAM" id="MobiDB-lite"/>
    </source>
</evidence>
<gene>
    <name evidence="4" type="ORF">GCM10011410_03550</name>
</gene>
<feature type="transmembrane region" description="Helical" evidence="3">
    <location>
        <begin position="381"/>
        <end position="399"/>
    </location>
</feature>
<evidence type="ECO:0000313" key="4">
    <source>
        <dbReference type="EMBL" id="GGC54467.1"/>
    </source>
</evidence>
<keyword evidence="3" id="KW-0472">Membrane</keyword>
<evidence type="ECO:0000256" key="1">
    <source>
        <dbReference type="SAM" id="Coils"/>
    </source>
</evidence>
<feature type="transmembrane region" description="Helical" evidence="3">
    <location>
        <begin position="446"/>
        <end position="466"/>
    </location>
</feature>
<dbReference type="InterPro" id="IPR019286">
    <property type="entry name" value="DUF2339_TM"/>
</dbReference>
<evidence type="ECO:0000256" key="3">
    <source>
        <dbReference type="SAM" id="Phobius"/>
    </source>
</evidence>
<dbReference type="Proteomes" id="UP000641514">
    <property type="component" value="Unassembled WGS sequence"/>
</dbReference>
<feature type="transmembrane region" description="Helical" evidence="3">
    <location>
        <begin position="179"/>
        <end position="197"/>
    </location>
</feature>
<protein>
    <recommendedName>
        <fullName evidence="6">DUF2339 domain-containing protein</fullName>
    </recommendedName>
</protein>
<evidence type="ECO:0000313" key="5">
    <source>
        <dbReference type="Proteomes" id="UP000641514"/>
    </source>
</evidence>
<feature type="transmembrane region" description="Helical" evidence="3">
    <location>
        <begin position="204"/>
        <end position="237"/>
    </location>
</feature>
<feature type="transmembrane region" description="Helical" evidence="3">
    <location>
        <begin position="357"/>
        <end position="375"/>
    </location>
</feature>
<feature type="transmembrane region" description="Helical" evidence="3">
    <location>
        <begin position="478"/>
        <end position="503"/>
    </location>
</feature>
<feature type="transmembrane region" description="Helical" evidence="3">
    <location>
        <begin position="509"/>
        <end position="529"/>
    </location>
</feature>
<feature type="region of interest" description="Disordered" evidence="2">
    <location>
        <begin position="39"/>
        <end position="77"/>
    </location>
</feature>
<evidence type="ECO:0008006" key="6">
    <source>
        <dbReference type="Google" id="ProtNLM"/>
    </source>
</evidence>
<feature type="transmembrane region" description="Helical" evidence="3">
    <location>
        <begin position="92"/>
        <end position="115"/>
    </location>
</feature>
<dbReference type="Pfam" id="PF10101">
    <property type="entry name" value="DUF2339"/>
    <property type="match status" value="1"/>
</dbReference>
<feature type="transmembrane region" description="Helical" evidence="3">
    <location>
        <begin position="569"/>
        <end position="587"/>
    </location>
</feature>
<comment type="caution">
    <text evidence="4">The sequence shown here is derived from an EMBL/GenBank/DDBJ whole genome shotgun (WGS) entry which is preliminary data.</text>
</comment>
<sequence length="603" mass="61639">MVYPPSDRELAARLAARLQELSTQVQYARTELDLLQRSIQANDAPAPVQPHQSPRVQQPVQPPPMQPPAGQPASVDDQPEAWFEREGVVGRILAVTGAAVTLVGVALLLILAIQAGMLGPLGRVVVGGLLSAALLGVAWKVASKPGGRVGAVALAATGLAGLCLDVIAATALYEFVPAIVGLAVGFAIAAIGLGLALRWESLTLAVFVLLGTAILAPIVTGGLSATLIAFLITLMAASYVVQHQRDWPLLHVVRVAPPTLAMTIAVAEPGRTIAESYIIVALLAFLFAVGVGTSLALMRSTAHAHRAAPTGVIIAVALPVLASTNALPDEMYVTVCLSFAVACVVAALLVRGVPAHARVALGGVGAALVLAAALVASSQSLRPAVILSLALVLVAAAAVSPDGSRVRGGILAISGVYTVVGTIILMDASPPSALLNPSRALTFASTPVVVAAAILLAVVVTIGVVIRSTNASSENVEIVRTVCGLVGLYAFSMGTVTAGILIAGESIGFLAGHTVTTVGWMITAIALLLEGVSGQRTPSIVVIGLVLAAAAVLKLLIFDLAALDGAYRVVAFLLVGLLLLFAGTKYAQYYSTHQQAKRQSDIR</sequence>
<reference evidence="4" key="1">
    <citation type="journal article" date="2014" name="Int. J. Syst. Evol. Microbiol.">
        <title>Complete genome sequence of Corynebacterium casei LMG S-19264T (=DSM 44701T), isolated from a smear-ripened cheese.</title>
        <authorList>
            <consortium name="US DOE Joint Genome Institute (JGI-PGF)"/>
            <person name="Walter F."/>
            <person name="Albersmeier A."/>
            <person name="Kalinowski J."/>
            <person name="Ruckert C."/>
        </authorList>
    </citation>
    <scope>NUCLEOTIDE SEQUENCE</scope>
    <source>
        <strain evidence="4">CGMCC 1.15478</strain>
    </source>
</reference>
<feature type="transmembrane region" description="Helical" evidence="3">
    <location>
        <begin position="151"/>
        <end position="173"/>
    </location>
</feature>
<dbReference type="PANTHER" id="PTHR38434">
    <property type="entry name" value="BLL2549 PROTEIN"/>
    <property type="match status" value="1"/>
</dbReference>
<feature type="transmembrane region" description="Helical" evidence="3">
    <location>
        <begin position="541"/>
        <end position="563"/>
    </location>
</feature>
<keyword evidence="3" id="KW-1133">Transmembrane helix</keyword>